<dbReference type="PANTHER" id="PTHR42648">
    <property type="entry name" value="TRANSPOSASE, PUTATIVE-RELATED"/>
    <property type="match status" value="1"/>
</dbReference>
<proteinExistence type="predicted"/>
<reference evidence="1 2" key="1">
    <citation type="submission" date="2019-08" db="EMBL/GenBank/DDBJ databases">
        <title>Draft genome sequences of two oriental melons (Cucumis melo L. var makuwa).</title>
        <authorList>
            <person name="Kwon S.-Y."/>
        </authorList>
    </citation>
    <scope>NUCLEOTIDE SEQUENCE [LARGE SCALE GENOMIC DNA]</scope>
    <source>
        <strain evidence="2">cv. Chang Bougi</strain>
        <tissue evidence="1">Leaf</tissue>
    </source>
</reference>
<dbReference type="InterPro" id="IPR039537">
    <property type="entry name" value="Retrotran_Ty1/copia-like"/>
</dbReference>
<protein>
    <submittedName>
        <fullName evidence="1">Gag-pol polyprotein</fullName>
    </submittedName>
</protein>
<accession>A0A5D3CXW8</accession>
<dbReference type="AlphaFoldDB" id="A0A5D3CXW8"/>
<evidence type="ECO:0000313" key="2">
    <source>
        <dbReference type="Proteomes" id="UP000321947"/>
    </source>
</evidence>
<dbReference type="EMBL" id="SSTD01008307">
    <property type="protein sequence ID" value="TYK16325.1"/>
    <property type="molecule type" value="Genomic_DNA"/>
</dbReference>
<organism evidence="1 2">
    <name type="scientific">Cucumis melo var. makuwa</name>
    <name type="common">Oriental melon</name>
    <dbReference type="NCBI Taxonomy" id="1194695"/>
    <lineage>
        <taxon>Eukaryota</taxon>
        <taxon>Viridiplantae</taxon>
        <taxon>Streptophyta</taxon>
        <taxon>Embryophyta</taxon>
        <taxon>Tracheophyta</taxon>
        <taxon>Spermatophyta</taxon>
        <taxon>Magnoliopsida</taxon>
        <taxon>eudicotyledons</taxon>
        <taxon>Gunneridae</taxon>
        <taxon>Pentapetalae</taxon>
        <taxon>rosids</taxon>
        <taxon>fabids</taxon>
        <taxon>Cucurbitales</taxon>
        <taxon>Cucurbitaceae</taxon>
        <taxon>Benincaseae</taxon>
        <taxon>Cucumis</taxon>
    </lineage>
</organism>
<evidence type="ECO:0000313" key="1">
    <source>
        <dbReference type="EMBL" id="TYK16325.1"/>
    </source>
</evidence>
<name>A0A5D3CXW8_CUCMM</name>
<dbReference type="Proteomes" id="UP000321947">
    <property type="component" value="Unassembled WGS sequence"/>
</dbReference>
<sequence>MVINEVLGIPMLKSNVNDFCNECPTGKQTKASHPSLGKCTTSKVLQLLHLDLMGPIDHDREFENSAFKDFYEFGGIFHEFLAPLMPQ</sequence>
<comment type="caution">
    <text evidence="1">The sequence shown here is derived from an EMBL/GenBank/DDBJ whole genome shotgun (WGS) entry which is preliminary data.</text>
</comment>
<gene>
    <name evidence="1" type="ORF">E5676_scaffold21G001060</name>
</gene>
<dbReference type="PANTHER" id="PTHR42648:SF32">
    <property type="entry name" value="RIBONUCLEASE H-LIKE DOMAIN, GAG-PRE-INTEGRASE DOMAIN PROTEIN-RELATED"/>
    <property type="match status" value="1"/>
</dbReference>